<keyword evidence="2" id="KW-1185">Reference proteome</keyword>
<reference evidence="1" key="5">
    <citation type="journal article" date="2021" name="G3 (Bethesda)">
        <title>Aegilops tauschii genome assembly Aet v5.0 features greater sequence contiguity and improved annotation.</title>
        <authorList>
            <person name="Wang L."/>
            <person name="Zhu T."/>
            <person name="Rodriguez J.C."/>
            <person name="Deal K.R."/>
            <person name="Dubcovsky J."/>
            <person name="McGuire P.E."/>
            <person name="Lux T."/>
            <person name="Spannagl M."/>
            <person name="Mayer K.F.X."/>
            <person name="Baldrich P."/>
            <person name="Meyers B.C."/>
            <person name="Huo N."/>
            <person name="Gu Y.Q."/>
            <person name="Zhou H."/>
            <person name="Devos K.M."/>
            <person name="Bennetzen J.L."/>
            <person name="Unver T."/>
            <person name="Budak H."/>
            <person name="Gulick P.J."/>
            <person name="Galiba G."/>
            <person name="Kalapos B."/>
            <person name="Nelson D.R."/>
            <person name="Li P."/>
            <person name="You F.M."/>
            <person name="Luo M.C."/>
            <person name="Dvorak J."/>
        </authorList>
    </citation>
    <scope>NUCLEOTIDE SEQUENCE [LARGE SCALE GENOMIC DNA]</scope>
    <source>
        <strain evidence="1">cv. AL8/78</strain>
    </source>
</reference>
<sequence>MYSREYTSLQIAPLNKLRTQVLFPTGYYNVAIEINIYTQLFAYPRRTS</sequence>
<dbReference type="Proteomes" id="UP000015105">
    <property type="component" value="Chromosome 1D"/>
</dbReference>
<evidence type="ECO:0000313" key="2">
    <source>
        <dbReference type="Proteomes" id="UP000015105"/>
    </source>
</evidence>
<reference evidence="2" key="1">
    <citation type="journal article" date="2014" name="Science">
        <title>Ancient hybridizations among the ancestral genomes of bread wheat.</title>
        <authorList>
            <consortium name="International Wheat Genome Sequencing Consortium,"/>
            <person name="Marcussen T."/>
            <person name="Sandve S.R."/>
            <person name="Heier L."/>
            <person name="Spannagl M."/>
            <person name="Pfeifer M."/>
            <person name="Jakobsen K.S."/>
            <person name="Wulff B.B."/>
            <person name="Steuernagel B."/>
            <person name="Mayer K.F."/>
            <person name="Olsen O.A."/>
        </authorList>
    </citation>
    <scope>NUCLEOTIDE SEQUENCE [LARGE SCALE GENOMIC DNA]</scope>
    <source>
        <strain evidence="2">cv. AL8/78</strain>
    </source>
</reference>
<accession>A0A452YSG5</accession>
<organism evidence="1 2">
    <name type="scientific">Aegilops tauschii subsp. strangulata</name>
    <name type="common">Goatgrass</name>
    <dbReference type="NCBI Taxonomy" id="200361"/>
    <lineage>
        <taxon>Eukaryota</taxon>
        <taxon>Viridiplantae</taxon>
        <taxon>Streptophyta</taxon>
        <taxon>Embryophyta</taxon>
        <taxon>Tracheophyta</taxon>
        <taxon>Spermatophyta</taxon>
        <taxon>Magnoliopsida</taxon>
        <taxon>Liliopsida</taxon>
        <taxon>Poales</taxon>
        <taxon>Poaceae</taxon>
        <taxon>BOP clade</taxon>
        <taxon>Pooideae</taxon>
        <taxon>Triticodae</taxon>
        <taxon>Triticeae</taxon>
        <taxon>Triticinae</taxon>
        <taxon>Aegilops</taxon>
    </lineage>
</organism>
<reference evidence="1" key="3">
    <citation type="journal article" date="2017" name="Nature">
        <title>Genome sequence of the progenitor of the wheat D genome Aegilops tauschii.</title>
        <authorList>
            <person name="Luo M.C."/>
            <person name="Gu Y.Q."/>
            <person name="Puiu D."/>
            <person name="Wang H."/>
            <person name="Twardziok S.O."/>
            <person name="Deal K.R."/>
            <person name="Huo N."/>
            <person name="Zhu T."/>
            <person name="Wang L."/>
            <person name="Wang Y."/>
            <person name="McGuire P.E."/>
            <person name="Liu S."/>
            <person name="Long H."/>
            <person name="Ramasamy R.K."/>
            <person name="Rodriguez J.C."/>
            <person name="Van S.L."/>
            <person name="Yuan L."/>
            <person name="Wang Z."/>
            <person name="Xia Z."/>
            <person name="Xiao L."/>
            <person name="Anderson O.D."/>
            <person name="Ouyang S."/>
            <person name="Liang Y."/>
            <person name="Zimin A.V."/>
            <person name="Pertea G."/>
            <person name="Qi P."/>
            <person name="Bennetzen J.L."/>
            <person name="Dai X."/>
            <person name="Dawson M.W."/>
            <person name="Muller H.G."/>
            <person name="Kugler K."/>
            <person name="Rivarola-Duarte L."/>
            <person name="Spannagl M."/>
            <person name="Mayer K.F.X."/>
            <person name="Lu F.H."/>
            <person name="Bevan M.W."/>
            <person name="Leroy P."/>
            <person name="Li P."/>
            <person name="You F.M."/>
            <person name="Sun Q."/>
            <person name="Liu Z."/>
            <person name="Lyons E."/>
            <person name="Wicker T."/>
            <person name="Salzberg S.L."/>
            <person name="Devos K.M."/>
            <person name="Dvorak J."/>
        </authorList>
    </citation>
    <scope>NUCLEOTIDE SEQUENCE [LARGE SCALE GENOMIC DNA]</scope>
    <source>
        <strain evidence="1">cv. AL8/78</strain>
    </source>
</reference>
<evidence type="ECO:0000313" key="1">
    <source>
        <dbReference type="EnsemblPlants" id="AET1Gv20520400.28"/>
    </source>
</evidence>
<name>A0A452YSG5_AEGTS</name>
<dbReference type="AlphaFoldDB" id="A0A452YSG5"/>
<protein>
    <submittedName>
        <fullName evidence="1">Uncharacterized protein</fullName>
    </submittedName>
</protein>
<reference evidence="1" key="4">
    <citation type="submission" date="2019-03" db="UniProtKB">
        <authorList>
            <consortium name="EnsemblPlants"/>
        </authorList>
    </citation>
    <scope>IDENTIFICATION</scope>
</reference>
<proteinExistence type="predicted"/>
<reference evidence="2" key="2">
    <citation type="journal article" date="2017" name="Nat. Plants">
        <title>The Aegilops tauschii genome reveals multiple impacts of transposons.</title>
        <authorList>
            <person name="Zhao G."/>
            <person name="Zou C."/>
            <person name="Li K."/>
            <person name="Wang K."/>
            <person name="Li T."/>
            <person name="Gao L."/>
            <person name="Zhang X."/>
            <person name="Wang H."/>
            <person name="Yang Z."/>
            <person name="Liu X."/>
            <person name="Jiang W."/>
            <person name="Mao L."/>
            <person name="Kong X."/>
            <person name="Jiao Y."/>
            <person name="Jia J."/>
        </authorList>
    </citation>
    <scope>NUCLEOTIDE SEQUENCE [LARGE SCALE GENOMIC DNA]</scope>
    <source>
        <strain evidence="2">cv. AL8/78</strain>
    </source>
</reference>
<dbReference type="Gramene" id="AET1Gv20520400.28">
    <property type="protein sequence ID" value="AET1Gv20520400.28"/>
    <property type="gene ID" value="AET1Gv20520400"/>
</dbReference>
<dbReference type="EnsemblPlants" id="AET1Gv20520400.28">
    <property type="protein sequence ID" value="AET1Gv20520400.28"/>
    <property type="gene ID" value="AET1Gv20520400"/>
</dbReference>